<dbReference type="PANTHER" id="PTHR44196">
    <property type="entry name" value="DEHYDROGENASE/REDUCTASE SDR FAMILY MEMBER 7B"/>
    <property type="match status" value="1"/>
</dbReference>
<evidence type="ECO:0000256" key="2">
    <source>
        <dbReference type="ARBA" id="ARBA00023002"/>
    </source>
</evidence>
<dbReference type="Gene3D" id="3.40.50.720">
    <property type="entry name" value="NAD(P)-binding Rossmann-like Domain"/>
    <property type="match status" value="1"/>
</dbReference>
<dbReference type="EMBL" id="DXBY01000135">
    <property type="protein sequence ID" value="HIZ35675.1"/>
    <property type="molecule type" value="Genomic_DNA"/>
</dbReference>
<comment type="similarity">
    <text evidence="1">Belongs to the short-chain dehydrogenases/reductases (SDR) family.</text>
</comment>
<name>A0A9D2J3K0_9MICO</name>
<dbReference type="PRINTS" id="PR00081">
    <property type="entry name" value="GDHRDH"/>
</dbReference>
<dbReference type="Pfam" id="PF00106">
    <property type="entry name" value="adh_short"/>
    <property type="match status" value="1"/>
</dbReference>
<sequence length="272" mass="27743">MAGLGPPPERVQRVVGGRTVVITGASRGVGAQLSVRLAAVGARVLLLARDAAALEAVAARCGPAAQAYPVDLRDTGAARAVAERILAEHGTPAVLVANAGHSIRRSVAASTDRFHDVERLTGVNFTGPVALTLPLLAAMRADGGGHLVWVGSAGVGLPGPGFSAYLATKAAFEAWLRCLGPEAATDGVRISTVHLPLVRTAMSAPTRGYDRLPALTADDAAALLCRAITDRPRLISPWWARLGSVLTAAAPATAERIAAASVASTNQPAGAR</sequence>
<dbReference type="SUPFAM" id="SSF51735">
    <property type="entry name" value="NAD(P)-binding Rossmann-fold domains"/>
    <property type="match status" value="1"/>
</dbReference>
<evidence type="ECO:0000256" key="1">
    <source>
        <dbReference type="ARBA" id="ARBA00006484"/>
    </source>
</evidence>
<proteinExistence type="inferred from homology"/>
<reference evidence="3" key="2">
    <citation type="submission" date="2021-04" db="EMBL/GenBank/DDBJ databases">
        <authorList>
            <person name="Gilroy R."/>
        </authorList>
    </citation>
    <scope>NUCLEOTIDE SEQUENCE</scope>
    <source>
        <strain evidence="3">ChiGjej4B4-7305</strain>
    </source>
</reference>
<reference evidence="3" key="1">
    <citation type="journal article" date="2021" name="PeerJ">
        <title>Extensive microbial diversity within the chicken gut microbiome revealed by metagenomics and culture.</title>
        <authorList>
            <person name="Gilroy R."/>
            <person name="Ravi A."/>
            <person name="Getino M."/>
            <person name="Pursley I."/>
            <person name="Horton D.L."/>
            <person name="Alikhan N.F."/>
            <person name="Baker D."/>
            <person name="Gharbi K."/>
            <person name="Hall N."/>
            <person name="Watson M."/>
            <person name="Adriaenssens E.M."/>
            <person name="Foster-Nyarko E."/>
            <person name="Jarju S."/>
            <person name="Secka A."/>
            <person name="Antonio M."/>
            <person name="Oren A."/>
            <person name="Chaudhuri R.R."/>
            <person name="La Ragione R."/>
            <person name="Hildebrand F."/>
            <person name="Pallen M.J."/>
        </authorList>
    </citation>
    <scope>NUCLEOTIDE SEQUENCE</scope>
    <source>
        <strain evidence="3">ChiGjej4B4-7305</strain>
    </source>
</reference>
<dbReference type="GO" id="GO:0016020">
    <property type="term" value="C:membrane"/>
    <property type="evidence" value="ECO:0007669"/>
    <property type="project" value="TreeGrafter"/>
</dbReference>
<evidence type="ECO:0000313" key="4">
    <source>
        <dbReference type="Proteomes" id="UP000824037"/>
    </source>
</evidence>
<evidence type="ECO:0000313" key="3">
    <source>
        <dbReference type="EMBL" id="HIZ35675.1"/>
    </source>
</evidence>
<comment type="caution">
    <text evidence="3">The sequence shown here is derived from an EMBL/GenBank/DDBJ whole genome shotgun (WGS) entry which is preliminary data.</text>
</comment>
<dbReference type="InterPro" id="IPR002347">
    <property type="entry name" value="SDR_fam"/>
</dbReference>
<dbReference type="InterPro" id="IPR036291">
    <property type="entry name" value="NAD(P)-bd_dom_sf"/>
</dbReference>
<dbReference type="CDD" id="cd05233">
    <property type="entry name" value="SDR_c"/>
    <property type="match status" value="1"/>
</dbReference>
<dbReference type="AlphaFoldDB" id="A0A9D2J3K0"/>
<organism evidence="3 4">
    <name type="scientific">Candidatus Ruania gallistercoris</name>
    <dbReference type="NCBI Taxonomy" id="2838746"/>
    <lineage>
        <taxon>Bacteria</taxon>
        <taxon>Bacillati</taxon>
        <taxon>Actinomycetota</taxon>
        <taxon>Actinomycetes</taxon>
        <taxon>Micrococcales</taxon>
        <taxon>Ruaniaceae</taxon>
        <taxon>Ruania</taxon>
    </lineage>
</organism>
<dbReference type="GO" id="GO:0016491">
    <property type="term" value="F:oxidoreductase activity"/>
    <property type="evidence" value="ECO:0007669"/>
    <property type="project" value="UniProtKB-KW"/>
</dbReference>
<accession>A0A9D2J3K0</accession>
<gene>
    <name evidence="3" type="ORF">H9815_07840</name>
</gene>
<keyword evidence="2" id="KW-0560">Oxidoreductase</keyword>
<dbReference type="PANTHER" id="PTHR44196:SF1">
    <property type="entry name" value="DEHYDROGENASE_REDUCTASE SDR FAMILY MEMBER 7B"/>
    <property type="match status" value="1"/>
</dbReference>
<dbReference type="Proteomes" id="UP000824037">
    <property type="component" value="Unassembled WGS sequence"/>
</dbReference>
<protein>
    <submittedName>
        <fullName evidence="3">SDR family NAD(P)-dependent oxidoreductase</fullName>
    </submittedName>
</protein>